<evidence type="ECO:0000313" key="2">
    <source>
        <dbReference type="Proteomes" id="UP001501803"/>
    </source>
</evidence>
<dbReference type="SUPFAM" id="SSF46689">
    <property type="entry name" value="Homeodomain-like"/>
    <property type="match status" value="1"/>
</dbReference>
<comment type="caution">
    <text evidence="1">The sequence shown here is derived from an EMBL/GenBank/DDBJ whole genome shotgun (WGS) entry which is preliminary data.</text>
</comment>
<sequence length="162" mass="17658">MIARDGISGLTHRSAASEAGVPLGLTTYYFSDKGELARSSLEYARGQYLARDAARIAELVDEFGIVTGLAHYVAELTGSGRGRLIQEYRVYLSALYVPALRDAVTWPEDRVFDGRTDPRSAAAFHVIIEGVLLRAVMLDIAVSVEEVEALLRPHCSDDSSRG</sequence>
<protein>
    <submittedName>
        <fullName evidence="1">TetR family transcriptional regulator</fullName>
    </submittedName>
</protein>
<organism evidence="1 2">
    <name type="scientific">Leifsonia kafniensis</name>
    <dbReference type="NCBI Taxonomy" id="475957"/>
    <lineage>
        <taxon>Bacteria</taxon>
        <taxon>Bacillati</taxon>
        <taxon>Actinomycetota</taxon>
        <taxon>Actinomycetes</taxon>
        <taxon>Micrococcales</taxon>
        <taxon>Microbacteriaceae</taxon>
        <taxon>Leifsonia</taxon>
    </lineage>
</organism>
<name>A0ABP7KLZ2_9MICO</name>
<keyword evidence="2" id="KW-1185">Reference proteome</keyword>
<evidence type="ECO:0000313" key="1">
    <source>
        <dbReference type="EMBL" id="GAA3882314.1"/>
    </source>
</evidence>
<dbReference type="Gene3D" id="1.10.357.10">
    <property type="entry name" value="Tetracycline Repressor, domain 2"/>
    <property type="match status" value="1"/>
</dbReference>
<dbReference type="Proteomes" id="UP001501803">
    <property type="component" value="Unassembled WGS sequence"/>
</dbReference>
<gene>
    <name evidence="1" type="ORF">GCM10022381_25740</name>
</gene>
<reference evidence="2" key="1">
    <citation type="journal article" date="2019" name="Int. J. Syst. Evol. Microbiol.">
        <title>The Global Catalogue of Microorganisms (GCM) 10K type strain sequencing project: providing services to taxonomists for standard genome sequencing and annotation.</title>
        <authorList>
            <consortium name="The Broad Institute Genomics Platform"/>
            <consortium name="The Broad Institute Genome Sequencing Center for Infectious Disease"/>
            <person name="Wu L."/>
            <person name="Ma J."/>
        </authorList>
    </citation>
    <scope>NUCLEOTIDE SEQUENCE [LARGE SCALE GENOMIC DNA]</scope>
    <source>
        <strain evidence="2">JCM 17021</strain>
    </source>
</reference>
<dbReference type="InterPro" id="IPR009057">
    <property type="entry name" value="Homeodomain-like_sf"/>
</dbReference>
<accession>A0ABP7KLZ2</accession>
<dbReference type="EMBL" id="BAABCN010000007">
    <property type="protein sequence ID" value="GAA3882314.1"/>
    <property type="molecule type" value="Genomic_DNA"/>
</dbReference>
<proteinExistence type="predicted"/>